<evidence type="ECO:0000313" key="2">
    <source>
        <dbReference type="Proteomes" id="UP000190080"/>
    </source>
</evidence>
<reference evidence="1 2" key="1">
    <citation type="submission" date="2017-03" db="EMBL/GenBank/DDBJ databases">
        <title>Genome sequence of Clostridium oryzae DSM 28571.</title>
        <authorList>
            <person name="Poehlein A."/>
            <person name="Daniel R."/>
        </authorList>
    </citation>
    <scope>NUCLEOTIDE SEQUENCE [LARGE SCALE GENOMIC DNA]</scope>
    <source>
        <strain evidence="1 2">DSM 28571</strain>
    </source>
</reference>
<comment type="caution">
    <text evidence="1">The sequence shown here is derived from an EMBL/GenBank/DDBJ whole genome shotgun (WGS) entry which is preliminary data.</text>
</comment>
<protein>
    <submittedName>
        <fullName evidence="1">Uncharacterized protein</fullName>
    </submittedName>
</protein>
<dbReference type="STRING" id="1450648.CLORY_30640"/>
<dbReference type="Proteomes" id="UP000190080">
    <property type="component" value="Unassembled WGS sequence"/>
</dbReference>
<name>A0A1V4IIY6_9CLOT</name>
<dbReference type="EMBL" id="MZGV01000037">
    <property type="protein sequence ID" value="OPJ59972.1"/>
    <property type="molecule type" value="Genomic_DNA"/>
</dbReference>
<dbReference type="AlphaFoldDB" id="A0A1V4IIY6"/>
<gene>
    <name evidence="1" type="ORF">CLORY_30640</name>
</gene>
<evidence type="ECO:0000313" key="1">
    <source>
        <dbReference type="EMBL" id="OPJ59972.1"/>
    </source>
</evidence>
<proteinExistence type="predicted"/>
<dbReference type="SUPFAM" id="SSF56672">
    <property type="entry name" value="DNA/RNA polymerases"/>
    <property type="match status" value="1"/>
</dbReference>
<accession>A0A1V4IIY6</accession>
<keyword evidence="2" id="KW-1185">Reference proteome</keyword>
<sequence>MPKEEKGKIRKLGIPTVVDRVIQQVITQVLSPIFEKQFSEYSYIFISNTMVPIKIWKNYIRRIHGVSLYSL</sequence>
<dbReference type="RefSeq" id="WP_423236526.1">
    <property type="nucleotide sequence ID" value="NZ_MZGV01000037.1"/>
</dbReference>
<dbReference type="InterPro" id="IPR043502">
    <property type="entry name" value="DNA/RNA_pol_sf"/>
</dbReference>
<organism evidence="1 2">
    <name type="scientific">Clostridium oryzae</name>
    <dbReference type="NCBI Taxonomy" id="1450648"/>
    <lineage>
        <taxon>Bacteria</taxon>
        <taxon>Bacillati</taxon>
        <taxon>Bacillota</taxon>
        <taxon>Clostridia</taxon>
        <taxon>Eubacteriales</taxon>
        <taxon>Clostridiaceae</taxon>
        <taxon>Clostridium</taxon>
    </lineage>
</organism>